<evidence type="ECO:0000313" key="8">
    <source>
        <dbReference type="Proteomes" id="UP000238042"/>
    </source>
</evidence>
<dbReference type="Proteomes" id="UP000238042">
    <property type="component" value="Unassembled WGS sequence"/>
</dbReference>
<keyword evidence="2 5" id="KW-0812">Transmembrane</keyword>
<evidence type="ECO:0000256" key="4">
    <source>
        <dbReference type="ARBA" id="ARBA00023136"/>
    </source>
</evidence>
<organism evidence="7 8">
    <name type="scientific">Apibacter adventoris</name>
    <dbReference type="NCBI Taxonomy" id="1679466"/>
    <lineage>
        <taxon>Bacteria</taxon>
        <taxon>Pseudomonadati</taxon>
        <taxon>Bacteroidota</taxon>
        <taxon>Flavobacteriia</taxon>
        <taxon>Flavobacteriales</taxon>
        <taxon>Weeksellaceae</taxon>
        <taxon>Apibacter</taxon>
    </lineage>
</organism>
<dbReference type="EMBL" id="PSZM01000025">
    <property type="protein sequence ID" value="PQL94101.1"/>
    <property type="molecule type" value="Genomic_DNA"/>
</dbReference>
<dbReference type="AlphaFoldDB" id="A0A2S8AF10"/>
<dbReference type="GO" id="GO:0012505">
    <property type="term" value="C:endomembrane system"/>
    <property type="evidence" value="ECO:0007669"/>
    <property type="project" value="UniProtKB-SubCell"/>
</dbReference>
<comment type="caution">
    <text evidence="7">The sequence shown here is derived from an EMBL/GenBank/DDBJ whole genome shotgun (WGS) entry which is preliminary data.</text>
</comment>
<dbReference type="RefSeq" id="WP_105246199.1">
    <property type="nucleotide sequence ID" value="NZ_PSZM01000025.1"/>
</dbReference>
<gene>
    <name evidence="7" type="ORF">C4S77_03870</name>
</gene>
<evidence type="ECO:0000256" key="1">
    <source>
        <dbReference type="ARBA" id="ARBA00004127"/>
    </source>
</evidence>
<sequence>MKAKTIINIVSKDKSFLTKIPQLFKMLRQSLQGKYKPGRNNIFIFSFLMLYLLSPIDLIPDFIIGIGFLDDITIAFFALNKLFREVDKFTEWQKKKDSVITIE</sequence>
<dbReference type="OrthoDB" id="9800034at2"/>
<evidence type="ECO:0000259" key="6">
    <source>
        <dbReference type="Pfam" id="PF06803"/>
    </source>
</evidence>
<reference evidence="7 8" key="1">
    <citation type="submission" date="2018-02" db="EMBL/GenBank/DDBJ databases">
        <title>Genome sequences of Apibacter spp., gut symbionts of Asian honey bees.</title>
        <authorList>
            <person name="Kwong W.K."/>
            <person name="Steele M.I."/>
            <person name="Moran N.A."/>
        </authorList>
    </citation>
    <scope>NUCLEOTIDE SEQUENCE [LARGE SCALE GENOMIC DNA]</scope>
    <source>
        <strain evidence="8">wkB301</strain>
    </source>
</reference>
<evidence type="ECO:0000256" key="2">
    <source>
        <dbReference type="ARBA" id="ARBA00022692"/>
    </source>
</evidence>
<keyword evidence="8" id="KW-1185">Reference proteome</keyword>
<dbReference type="InterPro" id="IPR010652">
    <property type="entry name" value="DUF1232"/>
</dbReference>
<keyword evidence="3 5" id="KW-1133">Transmembrane helix</keyword>
<dbReference type="Pfam" id="PF06803">
    <property type="entry name" value="DUF1232"/>
    <property type="match status" value="1"/>
</dbReference>
<comment type="subcellular location">
    <subcellularLocation>
        <location evidence="1">Endomembrane system</location>
        <topology evidence="1">Multi-pass membrane protein</topology>
    </subcellularLocation>
</comment>
<evidence type="ECO:0000256" key="5">
    <source>
        <dbReference type="SAM" id="Phobius"/>
    </source>
</evidence>
<evidence type="ECO:0000313" key="7">
    <source>
        <dbReference type="EMBL" id="PQL94101.1"/>
    </source>
</evidence>
<protein>
    <recommendedName>
        <fullName evidence="6">DUF1232 domain-containing protein</fullName>
    </recommendedName>
</protein>
<proteinExistence type="predicted"/>
<name>A0A2S8AF10_9FLAO</name>
<keyword evidence="4 5" id="KW-0472">Membrane</keyword>
<feature type="domain" description="DUF1232" evidence="6">
    <location>
        <begin position="44"/>
        <end position="77"/>
    </location>
</feature>
<evidence type="ECO:0000256" key="3">
    <source>
        <dbReference type="ARBA" id="ARBA00022989"/>
    </source>
</evidence>
<feature type="transmembrane region" description="Helical" evidence="5">
    <location>
        <begin position="38"/>
        <end position="56"/>
    </location>
</feature>
<accession>A0A2S8AF10</accession>